<feature type="domain" description="Thioesterase" evidence="2">
    <location>
        <begin position="50"/>
        <end position="117"/>
    </location>
</feature>
<evidence type="ECO:0000259" key="2">
    <source>
        <dbReference type="Pfam" id="PF03061"/>
    </source>
</evidence>
<sequence>MTDDEVEAMGRDILARQPFSQMLGAELLSLALGRSELRMALEERHTQHLGMAHGGVISSLADMALAFAGGPMMGDGAVTQEFKINFLRPGTGDALVARAEVVGSGRSQAVVRSDVFVIRDGEEKLCATAQGTIARGAR</sequence>
<dbReference type="NCBIfam" id="TIGR00369">
    <property type="entry name" value="unchar_dom_1"/>
    <property type="match status" value="1"/>
</dbReference>
<protein>
    <submittedName>
        <fullName evidence="3">Hotdog fold thioesterase</fullName>
    </submittedName>
</protein>
<gene>
    <name evidence="3" type="ORF">GQE99_09875</name>
</gene>
<evidence type="ECO:0000313" key="3">
    <source>
        <dbReference type="EMBL" id="MZR13327.1"/>
    </source>
</evidence>
<proteinExistence type="predicted"/>
<dbReference type="RefSeq" id="WP_161351422.1">
    <property type="nucleotide sequence ID" value="NZ_WTUX01000011.1"/>
</dbReference>
<dbReference type="Gene3D" id="3.10.129.10">
    <property type="entry name" value="Hotdog Thioesterase"/>
    <property type="match status" value="1"/>
</dbReference>
<evidence type="ECO:0000256" key="1">
    <source>
        <dbReference type="ARBA" id="ARBA00022801"/>
    </source>
</evidence>
<dbReference type="Proteomes" id="UP000467322">
    <property type="component" value="Unassembled WGS sequence"/>
</dbReference>
<dbReference type="PANTHER" id="PTHR42856:SF1">
    <property type="entry name" value="ACYL-COENZYME A THIOESTERASE PAAI"/>
    <property type="match status" value="1"/>
</dbReference>
<dbReference type="AlphaFoldDB" id="A0A845M6H5"/>
<dbReference type="InterPro" id="IPR006683">
    <property type="entry name" value="Thioestr_dom"/>
</dbReference>
<dbReference type="InterPro" id="IPR003736">
    <property type="entry name" value="PAAI_dom"/>
</dbReference>
<accession>A0A845M6H5</accession>
<reference evidence="3 4" key="1">
    <citation type="submission" date="2019-12" db="EMBL/GenBank/DDBJ databases">
        <title>Maritimibacter sp. nov. sp. isolated from sea sand.</title>
        <authorList>
            <person name="Kim J."/>
            <person name="Jeong S.E."/>
            <person name="Jung H.S."/>
            <person name="Jeon C.O."/>
        </authorList>
    </citation>
    <scope>NUCLEOTIDE SEQUENCE [LARGE SCALE GENOMIC DNA]</scope>
    <source>
        <strain evidence="3 4">DP07</strain>
    </source>
</reference>
<keyword evidence="4" id="KW-1185">Reference proteome</keyword>
<dbReference type="GO" id="GO:0016289">
    <property type="term" value="F:acyl-CoA hydrolase activity"/>
    <property type="evidence" value="ECO:0007669"/>
    <property type="project" value="UniProtKB-ARBA"/>
</dbReference>
<dbReference type="Pfam" id="PF03061">
    <property type="entry name" value="4HBT"/>
    <property type="match status" value="1"/>
</dbReference>
<dbReference type="CDD" id="cd03443">
    <property type="entry name" value="PaaI_thioesterase"/>
    <property type="match status" value="1"/>
</dbReference>
<dbReference type="EMBL" id="WTUX01000011">
    <property type="protein sequence ID" value="MZR13327.1"/>
    <property type="molecule type" value="Genomic_DNA"/>
</dbReference>
<keyword evidence="1" id="KW-0378">Hydrolase</keyword>
<comment type="caution">
    <text evidence="3">The sequence shown here is derived from an EMBL/GenBank/DDBJ whole genome shotgun (WGS) entry which is preliminary data.</text>
</comment>
<dbReference type="PANTHER" id="PTHR42856">
    <property type="entry name" value="ACYL-COENZYME A THIOESTERASE PAAI"/>
    <property type="match status" value="1"/>
</dbReference>
<dbReference type="InterPro" id="IPR052723">
    <property type="entry name" value="Acyl-CoA_thioesterase_PaaI"/>
</dbReference>
<dbReference type="SUPFAM" id="SSF54637">
    <property type="entry name" value="Thioesterase/thiol ester dehydrase-isomerase"/>
    <property type="match status" value="1"/>
</dbReference>
<evidence type="ECO:0000313" key="4">
    <source>
        <dbReference type="Proteomes" id="UP000467322"/>
    </source>
</evidence>
<organism evidence="3 4">
    <name type="scientific">Maritimibacter harenae</name>
    <dbReference type="NCBI Taxonomy" id="2606218"/>
    <lineage>
        <taxon>Bacteria</taxon>
        <taxon>Pseudomonadati</taxon>
        <taxon>Pseudomonadota</taxon>
        <taxon>Alphaproteobacteria</taxon>
        <taxon>Rhodobacterales</taxon>
        <taxon>Roseobacteraceae</taxon>
        <taxon>Maritimibacter</taxon>
    </lineage>
</organism>
<name>A0A845M6H5_9RHOB</name>
<dbReference type="InterPro" id="IPR029069">
    <property type="entry name" value="HotDog_dom_sf"/>
</dbReference>